<dbReference type="EMBL" id="HACG01046448">
    <property type="protein sequence ID" value="CEK93313.1"/>
    <property type="molecule type" value="Transcribed_RNA"/>
</dbReference>
<dbReference type="GO" id="GO:0031491">
    <property type="term" value="F:nucleosome binding"/>
    <property type="evidence" value="ECO:0007669"/>
    <property type="project" value="TreeGrafter"/>
</dbReference>
<feature type="compositionally biased region" description="Low complexity" evidence="1">
    <location>
        <begin position="65"/>
        <end position="79"/>
    </location>
</feature>
<organism evidence="2">
    <name type="scientific">Arion vulgaris</name>
    <dbReference type="NCBI Taxonomy" id="1028688"/>
    <lineage>
        <taxon>Eukaryota</taxon>
        <taxon>Metazoa</taxon>
        <taxon>Spiralia</taxon>
        <taxon>Lophotrochozoa</taxon>
        <taxon>Mollusca</taxon>
        <taxon>Gastropoda</taxon>
        <taxon>Heterobranchia</taxon>
        <taxon>Euthyneura</taxon>
        <taxon>Panpulmonata</taxon>
        <taxon>Eupulmonata</taxon>
        <taxon>Stylommatophora</taxon>
        <taxon>Helicina</taxon>
        <taxon>Arionoidea</taxon>
        <taxon>Arionidae</taxon>
        <taxon>Arion</taxon>
    </lineage>
</organism>
<feature type="compositionally biased region" description="Polar residues" evidence="1">
    <location>
        <begin position="273"/>
        <end position="287"/>
    </location>
</feature>
<evidence type="ECO:0000313" key="2">
    <source>
        <dbReference type="EMBL" id="CEK93313.1"/>
    </source>
</evidence>
<evidence type="ECO:0008006" key="3">
    <source>
        <dbReference type="Google" id="ProtNLM"/>
    </source>
</evidence>
<sequence length="688" mass="72999">DRGGINPAPILAQMEAQLAHKREQKNKRAPSPGSNSNESFRPPSVPNNQMDSSYQPPNIPPPYMQNPDGNMPNPLMSGNMMMGPNMIGGSGPNSGMGSMMGGPPGMGPSGMIGGPGPNMMHGQQGMMPPNAGGGNMMGPHMMSGGPPGYGGPMMQHPGGPVSQPPSGSAVGAPVPSHSCVSTTGPVPATSDSISVQDPFADESGYLQQRGGPLQPALSPQSLPSAASSPMSSGYPGVQQSNMGSANMTSTSSRPASSSSGYGGPDQSIGGFPPNSSRLTDPPSTSADQFPFGQQFERPDRFDQSSPNMGMRPPGSTSVGMTPSQPPAPQAGENNTQIYPGPRFPGPHQSMGMRPQQGPETPGQYPPQGPVYQGQGGYPGPQYTNYSQTSTGPYPGPRPTPGPPGGMYGTPSKRFPDEHTAPNQFSDWPNSGLGGHMNYPSAPPERQAPSPDDRIRDGCQWSPMQRPRMSQSGPGYMSPAPPSTPPMGPYSRQISHRSSPQSRETARLSGQKMPPAYGGLPTPSLTKKEMTFPPGCVESASISTTKRKKLTSKDIAPFEPWRLMLSLKSGLLAESTWALDTLNILLYDDNTYGYFGLNTLPGLLEVLTEHFRHCLLQMFEEFEDLEAGLSQKHRNKKGLKHDSLLSMTSIALKENRVLDGESDIKKEKPSFNLTGTNYTMTSRKDCLSE</sequence>
<dbReference type="AlphaFoldDB" id="A0A0B7BK52"/>
<feature type="compositionally biased region" description="Low complexity" evidence="1">
    <location>
        <begin position="212"/>
        <end position="232"/>
    </location>
</feature>
<feature type="region of interest" description="Disordered" evidence="1">
    <location>
        <begin position="1"/>
        <end position="79"/>
    </location>
</feature>
<dbReference type="GO" id="GO:0045893">
    <property type="term" value="P:positive regulation of DNA-templated transcription"/>
    <property type="evidence" value="ECO:0007669"/>
    <property type="project" value="TreeGrafter"/>
</dbReference>
<dbReference type="GO" id="GO:0006338">
    <property type="term" value="P:chromatin remodeling"/>
    <property type="evidence" value="ECO:0007669"/>
    <property type="project" value="InterPro"/>
</dbReference>
<accession>A0A0B7BK52</accession>
<evidence type="ECO:0000256" key="1">
    <source>
        <dbReference type="SAM" id="MobiDB-lite"/>
    </source>
</evidence>
<feature type="compositionally biased region" description="Polar residues" evidence="1">
    <location>
        <begin position="491"/>
        <end position="502"/>
    </location>
</feature>
<dbReference type="GO" id="GO:0016514">
    <property type="term" value="C:SWI/SNF complex"/>
    <property type="evidence" value="ECO:0007669"/>
    <property type="project" value="InterPro"/>
</dbReference>
<dbReference type="GO" id="GO:0005654">
    <property type="term" value="C:nucleoplasm"/>
    <property type="evidence" value="ECO:0007669"/>
    <property type="project" value="TreeGrafter"/>
</dbReference>
<dbReference type="GO" id="GO:0071565">
    <property type="term" value="C:nBAF complex"/>
    <property type="evidence" value="ECO:0007669"/>
    <property type="project" value="TreeGrafter"/>
</dbReference>
<dbReference type="GO" id="GO:0035060">
    <property type="term" value="C:brahma complex"/>
    <property type="evidence" value="ECO:0007669"/>
    <property type="project" value="InterPro"/>
</dbReference>
<dbReference type="PANTHER" id="PTHR12656:SF5">
    <property type="entry name" value="TRITHORAX GROUP PROTEIN OSA"/>
    <property type="match status" value="1"/>
</dbReference>
<name>A0A0B7BK52_9EUPU</name>
<protein>
    <recommendedName>
        <fullName evidence="3">ARID domain-containing protein</fullName>
    </recommendedName>
</protein>
<feature type="compositionally biased region" description="Polar residues" evidence="1">
    <location>
        <begin position="237"/>
        <end position="248"/>
    </location>
</feature>
<feature type="region of interest" description="Disordered" evidence="1">
    <location>
        <begin position="154"/>
        <end position="517"/>
    </location>
</feature>
<reference evidence="2" key="1">
    <citation type="submission" date="2014-12" db="EMBL/GenBank/DDBJ databases">
        <title>Insight into the proteome of Arion vulgaris.</title>
        <authorList>
            <person name="Aradska J."/>
            <person name="Bulat T."/>
            <person name="Smidak R."/>
            <person name="Sarate P."/>
            <person name="Gangsoo J."/>
            <person name="Sialana F."/>
            <person name="Bilban M."/>
            <person name="Lubec G."/>
        </authorList>
    </citation>
    <scope>NUCLEOTIDE SEQUENCE</scope>
    <source>
        <tissue evidence="2">Skin</tissue>
    </source>
</reference>
<feature type="compositionally biased region" description="Pro residues" evidence="1">
    <location>
        <begin position="478"/>
        <end position="487"/>
    </location>
</feature>
<feature type="compositionally biased region" description="Low complexity" evidence="1">
    <location>
        <begin position="249"/>
        <end position="259"/>
    </location>
</feature>
<gene>
    <name evidence="2" type="primary">ORF193284</name>
</gene>
<feature type="compositionally biased region" description="Low complexity" evidence="1">
    <location>
        <begin position="154"/>
        <end position="171"/>
    </location>
</feature>
<proteinExistence type="predicted"/>
<feature type="compositionally biased region" description="Polar residues" evidence="1">
    <location>
        <begin position="178"/>
        <end position="195"/>
    </location>
</feature>
<dbReference type="GO" id="GO:0006357">
    <property type="term" value="P:regulation of transcription by RNA polymerase II"/>
    <property type="evidence" value="ECO:0007669"/>
    <property type="project" value="TreeGrafter"/>
</dbReference>
<dbReference type="PANTHER" id="PTHR12656">
    <property type="entry name" value="BRG-1 ASSOCIATED FACTOR 250 BAF250"/>
    <property type="match status" value="1"/>
</dbReference>
<dbReference type="InterPro" id="IPR021906">
    <property type="entry name" value="BAF250/Osa"/>
</dbReference>
<feature type="compositionally biased region" description="Pro residues" evidence="1">
    <location>
        <begin position="393"/>
        <end position="403"/>
    </location>
</feature>
<feature type="non-terminal residue" evidence="2">
    <location>
        <position position="1"/>
    </location>
</feature>